<dbReference type="AlphaFoldDB" id="A0A6J4HBW6"/>
<protein>
    <submittedName>
        <fullName evidence="1">Uncharacterized protein</fullName>
    </submittedName>
</protein>
<organism evidence="1">
    <name type="scientific">uncultured Acidimicrobiales bacterium</name>
    <dbReference type="NCBI Taxonomy" id="310071"/>
    <lineage>
        <taxon>Bacteria</taxon>
        <taxon>Bacillati</taxon>
        <taxon>Actinomycetota</taxon>
        <taxon>Acidimicrobiia</taxon>
        <taxon>Acidimicrobiales</taxon>
        <taxon>environmental samples</taxon>
    </lineage>
</organism>
<gene>
    <name evidence="1" type="ORF">AVDCRST_MAG10-586</name>
</gene>
<evidence type="ECO:0000313" key="1">
    <source>
        <dbReference type="EMBL" id="CAA9220201.1"/>
    </source>
</evidence>
<sequence>MLEGHVGVRRKVGLDVPCQELGGQDQAIGLVVVDDEHMQTFERVLR</sequence>
<name>A0A6J4HBW6_9ACTN</name>
<proteinExistence type="predicted"/>
<accession>A0A6J4HBW6</accession>
<dbReference type="EMBL" id="CADCTB010000040">
    <property type="protein sequence ID" value="CAA9220201.1"/>
    <property type="molecule type" value="Genomic_DNA"/>
</dbReference>
<reference evidence="1" key="1">
    <citation type="submission" date="2020-02" db="EMBL/GenBank/DDBJ databases">
        <authorList>
            <person name="Meier V. D."/>
        </authorList>
    </citation>
    <scope>NUCLEOTIDE SEQUENCE</scope>
    <source>
        <strain evidence="1">AVDCRST_MAG10</strain>
    </source>
</reference>